<evidence type="ECO:0000313" key="2">
    <source>
        <dbReference type="Proteomes" id="UP000001422"/>
    </source>
</evidence>
<dbReference type="CDD" id="cd02513">
    <property type="entry name" value="CMP-NeuAc_Synthase"/>
    <property type="match status" value="1"/>
</dbReference>
<dbReference type="PANTHER" id="PTHR21485:SF3">
    <property type="entry name" value="N-ACYLNEURAMINATE CYTIDYLYLTRANSFERASE"/>
    <property type="match status" value="1"/>
</dbReference>
<dbReference type="SUPFAM" id="SSF53448">
    <property type="entry name" value="Nucleotide-diphospho-sugar transferases"/>
    <property type="match status" value="1"/>
</dbReference>
<dbReference type="HOGENOM" id="CLU_042930_1_0_3"/>
<keyword evidence="1" id="KW-0548">Nucleotidyltransferase</keyword>
<protein>
    <submittedName>
        <fullName evidence="1">Acylneuraminate cytidylyltransferase</fullName>
        <ecNumber evidence="1">2.7.7.43</ecNumber>
    </submittedName>
</protein>
<dbReference type="STRING" id="84588.SYNW0398"/>
<keyword evidence="1" id="KW-0808">Transferase</keyword>
<dbReference type="PANTHER" id="PTHR21485">
    <property type="entry name" value="HAD SUPERFAMILY MEMBERS CMAS AND KDSC"/>
    <property type="match status" value="1"/>
</dbReference>
<sequence>MSATAGALAVIPARGGSKGIPGKNLQAVGGLSLVARSVQAAFASRGVDRVVVSTDDDAIAGEAQSHGAEVVRRPVAIAGDTASSESALLHALDTLEQQGPLPSLLVFLQCTSPFTSGAQIDQVLTAFENPEINSAFAVAPWHGFLWRNDGRGINHDPQHPRQRRQDLEPAFLETGAIYAMSTACFRAEGSRFCAPWQPVVIDDSGPEIDTPADLALCRSLAALTAS</sequence>
<dbReference type="eggNOG" id="COG1083">
    <property type="taxonomic scope" value="Bacteria"/>
</dbReference>
<keyword evidence="2" id="KW-1185">Reference proteome</keyword>
<dbReference type="RefSeq" id="WP_011127272.1">
    <property type="nucleotide sequence ID" value="NC_005070.1"/>
</dbReference>
<dbReference type="InterPro" id="IPR050793">
    <property type="entry name" value="CMP-NeuNAc_synthase"/>
</dbReference>
<name>Q7U960_PARMW</name>
<dbReference type="EMBL" id="BX569690">
    <property type="protein sequence ID" value="CAE06913.1"/>
    <property type="molecule type" value="Genomic_DNA"/>
</dbReference>
<reference evidence="1 2" key="1">
    <citation type="journal article" date="2003" name="Nature">
        <title>The genome of a motile marine Synechococcus.</title>
        <authorList>
            <person name="Palenik B."/>
            <person name="Brahamsha B."/>
            <person name="Larimer F."/>
            <person name="Land M."/>
            <person name="Hauser L."/>
            <person name="Chain P."/>
            <person name="Lamerdin J."/>
            <person name="Regala W."/>
            <person name="Allen E.A."/>
            <person name="McCarren J."/>
            <person name="Paulsen I."/>
            <person name="Dufresne A."/>
            <person name="Partensky F."/>
            <person name="Webb E."/>
            <person name="Waterbury J."/>
        </authorList>
    </citation>
    <scope>NUCLEOTIDE SEQUENCE [LARGE SCALE GENOMIC DNA]</scope>
    <source>
        <strain evidence="1 2">WH8102</strain>
    </source>
</reference>
<dbReference type="AlphaFoldDB" id="Q7U960"/>
<dbReference type="InterPro" id="IPR003329">
    <property type="entry name" value="Cytidylyl_trans"/>
</dbReference>
<proteinExistence type="predicted"/>
<organism evidence="1 2">
    <name type="scientific">Parasynechococcus marenigrum (strain WH8102)</name>
    <dbReference type="NCBI Taxonomy" id="84588"/>
    <lineage>
        <taxon>Bacteria</taxon>
        <taxon>Bacillati</taxon>
        <taxon>Cyanobacteriota</taxon>
        <taxon>Cyanophyceae</taxon>
        <taxon>Synechococcales</taxon>
        <taxon>Prochlorococcaceae</taxon>
        <taxon>Parasynechococcus</taxon>
        <taxon>Parasynechococcus marenigrum</taxon>
    </lineage>
</organism>
<accession>Q7U960</accession>
<dbReference type="InterPro" id="IPR029044">
    <property type="entry name" value="Nucleotide-diphossugar_trans"/>
</dbReference>
<dbReference type="Pfam" id="PF02348">
    <property type="entry name" value="CTP_transf_3"/>
    <property type="match status" value="1"/>
</dbReference>
<evidence type="ECO:0000313" key="1">
    <source>
        <dbReference type="EMBL" id="CAE06913.1"/>
    </source>
</evidence>
<gene>
    <name evidence="1" type="ordered locus">SYNW0398</name>
</gene>
<dbReference type="Proteomes" id="UP000001422">
    <property type="component" value="Chromosome"/>
</dbReference>
<dbReference type="GO" id="GO:0008781">
    <property type="term" value="F:N-acylneuraminate cytidylyltransferase activity"/>
    <property type="evidence" value="ECO:0007669"/>
    <property type="project" value="UniProtKB-EC"/>
</dbReference>
<dbReference type="Gene3D" id="3.90.550.10">
    <property type="entry name" value="Spore Coat Polysaccharide Biosynthesis Protein SpsA, Chain A"/>
    <property type="match status" value="1"/>
</dbReference>
<dbReference type="KEGG" id="syw:SYNW0398"/>
<dbReference type="EC" id="2.7.7.43" evidence="1"/>